<evidence type="ECO:0000313" key="3">
    <source>
        <dbReference type="Proteomes" id="UP000276829"/>
    </source>
</evidence>
<organism evidence="2 3">
    <name type="scientific">Pseudomonas savastanoi pv. glycinea</name>
    <name type="common">Pseudomonas syringae pv. glycinea</name>
    <dbReference type="NCBI Taxonomy" id="318"/>
    <lineage>
        <taxon>Bacteria</taxon>
        <taxon>Pseudomonadati</taxon>
        <taxon>Pseudomonadota</taxon>
        <taxon>Gammaproteobacteria</taxon>
        <taxon>Pseudomonadales</taxon>
        <taxon>Pseudomonadaceae</taxon>
        <taxon>Pseudomonas</taxon>
    </lineage>
</organism>
<gene>
    <name evidence="2" type="ORF">ALQ73_05398</name>
</gene>
<evidence type="ECO:0000313" key="2">
    <source>
        <dbReference type="EMBL" id="RMM70495.1"/>
    </source>
</evidence>
<evidence type="ECO:0000259" key="1">
    <source>
        <dbReference type="Pfam" id="PF13817"/>
    </source>
</evidence>
<dbReference type="EMBL" id="RBON01000116">
    <property type="protein sequence ID" value="RMM70495.1"/>
    <property type="molecule type" value="Genomic_DNA"/>
</dbReference>
<reference evidence="2 3" key="1">
    <citation type="submission" date="2018-08" db="EMBL/GenBank/DDBJ databases">
        <title>Recombination of ecologically and evolutionarily significant loci maintains genetic cohesion in the Pseudomonas syringae species complex.</title>
        <authorList>
            <person name="Dillon M."/>
            <person name="Thakur S."/>
            <person name="Almeida R.N.D."/>
            <person name="Weir B.S."/>
            <person name="Guttman D.S."/>
        </authorList>
    </citation>
    <scope>NUCLEOTIDE SEQUENCE [LARGE SCALE GENOMIC DNA]</scope>
    <source>
        <strain evidence="2 3">ICMP 4324</strain>
    </source>
</reference>
<name>A0A3M3G9D3_PSESG</name>
<dbReference type="InterPro" id="IPR039552">
    <property type="entry name" value="IS66_C"/>
</dbReference>
<protein>
    <submittedName>
        <fullName evidence="2">Transposase</fullName>
    </submittedName>
</protein>
<dbReference type="Proteomes" id="UP000276829">
    <property type="component" value="Unassembled WGS sequence"/>
</dbReference>
<dbReference type="AlphaFoldDB" id="A0A3M3G9D3"/>
<accession>A0A3M3G9D3</accession>
<feature type="domain" description="Transposase IS66 C-terminal" evidence="1">
    <location>
        <begin position="19"/>
        <end position="56"/>
    </location>
</feature>
<dbReference type="Pfam" id="PF13817">
    <property type="entry name" value="DDE_Tnp_IS66_C"/>
    <property type="match status" value="1"/>
</dbReference>
<proteinExistence type="predicted"/>
<comment type="caution">
    <text evidence="2">The sequence shown here is derived from an EMBL/GenBank/DDBJ whole genome shotgun (WGS) entry which is preliminary data.</text>
</comment>
<sequence>MIRFAGSLLSGVRETAIMSLIQSARMNGHDLYAYLKYALTRLPTQRASEISELLPHRWTRE</sequence>